<comment type="caution">
    <text evidence="1">The sequence shown here is derived from an EMBL/GenBank/DDBJ whole genome shotgun (WGS) entry which is preliminary data.</text>
</comment>
<dbReference type="EMBL" id="VEWN01000012">
    <property type="protein sequence ID" value="KAA1053946.1"/>
    <property type="molecule type" value="Genomic_DNA"/>
</dbReference>
<dbReference type="AlphaFoldDB" id="A0A5B0KPX4"/>
<organism evidence="1 2">
    <name type="scientific">Azospirillum argentinense</name>
    <dbReference type="NCBI Taxonomy" id="2970906"/>
    <lineage>
        <taxon>Bacteria</taxon>
        <taxon>Pseudomonadati</taxon>
        <taxon>Pseudomonadota</taxon>
        <taxon>Alphaproteobacteria</taxon>
        <taxon>Rhodospirillales</taxon>
        <taxon>Azospirillaceae</taxon>
        <taxon>Azospirillum</taxon>
    </lineage>
</organism>
<name>A0A5B0KPX4_9PROT</name>
<evidence type="ECO:0000313" key="1">
    <source>
        <dbReference type="EMBL" id="KAA1053946.1"/>
    </source>
</evidence>
<reference evidence="1 2" key="1">
    <citation type="submission" date="2019-07" db="EMBL/GenBank/DDBJ databases">
        <title>Genome sequencing of the stress-tolerant strain Azospirillum brasilense Az19.</title>
        <authorList>
            <person name="Maroniche G.A."/>
            <person name="Garcia J.E."/>
            <person name="Pagnussat L."/>
            <person name="Amenta M."/>
            <person name="Creus C.M."/>
        </authorList>
    </citation>
    <scope>NUCLEOTIDE SEQUENCE [LARGE SCALE GENOMIC DNA]</scope>
    <source>
        <strain evidence="1 2">Az19</strain>
    </source>
</reference>
<gene>
    <name evidence="1" type="ORF">FH063_002181</name>
</gene>
<dbReference type="Proteomes" id="UP000325333">
    <property type="component" value="Unassembled WGS sequence"/>
</dbReference>
<evidence type="ECO:0000313" key="2">
    <source>
        <dbReference type="Proteomes" id="UP000325333"/>
    </source>
</evidence>
<dbReference type="RefSeq" id="WP_149650777.1">
    <property type="nucleotide sequence ID" value="NZ_VEWN01000012.1"/>
</dbReference>
<accession>A0A5B0KPX4</accession>
<protein>
    <submittedName>
        <fullName evidence="1">Uncharacterized protein</fullName>
    </submittedName>
</protein>
<sequence>MSLKLQSIPPVPDQTAAVARAAFSKGTAVLRLRDELGTIYQDDLFAALYPQLGGPHPTLLSRTAI</sequence>
<proteinExistence type="predicted"/>